<evidence type="ECO:0000259" key="3">
    <source>
        <dbReference type="PROSITE" id="PS50883"/>
    </source>
</evidence>
<feature type="domain" description="GGDEF" evidence="4">
    <location>
        <begin position="365"/>
        <end position="498"/>
    </location>
</feature>
<dbReference type="InterPro" id="IPR000160">
    <property type="entry name" value="GGDEF_dom"/>
</dbReference>
<dbReference type="Gene3D" id="2.10.70.100">
    <property type="match status" value="1"/>
</dbReference>
<dbReference type="CDD" id="cd00130">
    <property type="entry name" value="PAS"/>
    <property type="match status" value="2"/>
</dbReference>
<dbReference type="InterPro" id="IPR000014">
    <property type="entry name" value="PAS"/>
</dbReference>
<dbReference type="SUPFAM" id="SSF55785">
    <property type="entry name" value="PYP-like sensor domain (PAS domain)"/>
    <property type="match status" value="2"/>
</dbReference>
<dbReference type="EMBL" id="JBHTLS010000005">
    <property type="protein sequence ID" value="MFD1103358.1"/>
    <property type="molecule type" value="Genomic_DNA"/>
</dbReference>
<dbReference type="SMART" id="SM00267">
    <property type="entry name" value="GGDEF"/>
    <property type="match status" value="1"/>
</dbReference>
<keyword evidence="6" id="KW-1185">Reference proteome</keyword>
<feature type="domain" description="PAS" evidence="1">
    <location>
        <begin position="204"/>
        <end position="275"/>
    </location>
</feature>
<dbReference type="PANTHER" id="PTHR44757">
    <property type="entry name" value="DIGUANYLATE CYCLASE DGCP"/>
    <property type="match status" value="1"/>
</dbReference>
<dbReference type="InterPro" id="IPR001610">
    <property type="entry name" value="PAC"/>
</dbReference>
<dbReference type="PROSITE" id="PS50113">
    <property type="entry name" value="PAC"/>
    <property type="match status" value="2"/>
</dbReference>
<feature type="domain" description="PAC" evidence="2">
    <location>
        <begin position="280"/>
        <end position="333"/>
    </location>
</feature>
<dbReference type="InterPro" id="IPR000700">
    <property type="entry name" value="PAS-assoc_C"/>
</dbReference>
<reference evidence="6" key="1">
    <citation type="journal article" date="2019" name="Int. J. Syst. Evol. Microbiol.">
        <title>The Global Catalogue of Microorganisms (GCM) 10K type strain sequencing project: providing services to taxonomists for standard genome sequencing and annotation.</title>
        <authorList>
            <consortium name="The Broad Institute Genomics Platform"/>
            <consortium name="The Broad Institute Genome Sequencing Center for Infectious Disease"/>
            <person name="Wu L."/>
            <person name="Ma J."/>
        </authorList>
    </citation>
    <scope>NUCLEOTIDE SEQUENCE [LARGE SCALE GENOMIC DNA]</scope>
    <source>
        <strain evidence="6">CCUG 54329</strain>
    </source>
</reference>
<dbReference type="InterPro" id="IPR029787">
    <property type="entry name" value="Nucleotide_cyclase"/>
</dbReference>
<dbReference type="SMART" id="SM00052">
    <property type="entry name" value="EAL"/>
    <property type="match status" value="1"/>
</dbReference>
<dbReference type="SMART" id="SM00091">
    <property type="entry name" value="PAS"/>
    <property type="match status" value="2"/>
</dbReference>
<dbReference type="NCBIfam" id="TIGR00229">
    <property type="entry name" value="sensory_box"/>
    <property type="match status" value="2"/>
</dbReference>
<dbReference type="InterPro" id="IPR043128">
    <property type="entry name" value="Rev_trsase/Diguanyl_cyclase"/>
</dbReference>
<dbReference type="InterPro" id="IPR035919">
    <property type="entry name" value="EAL_sf"/>
</dbReference>
<dbReference type="InterPro" id="IPR035965">
    <property type="entry name" value="PAS-like_dom_sf"/>
</dbReference>
<dbReference type="Pfam" id="PF00990">
    <property type="entry name" value="GGDEF"/>
    <property type="match status" value="1"/>
</dbReference>
<dbReference type="PROSITE" id="PS50883">
    <property type="entry name" value="EAL"/>
    <property type="match status" value="1"/>
</dbReference>
<organism evidence="5 6">
    <name type="scientific">Sphingobium olei</name>
    <dbReference type="NCBI Taxonomy" id="420955"/>
    <lineage>
        <taxon>Bacteria</taxon>
        <taxon>Pseudomonadati</taxon>
        <taxon>Pseudomonadota</taxon>
        <taxon>Alphaproteobacteria</taxon>
        <taxon>Sphingomonadales</taxon>
        <taxon>Sphingomonadaceae</taxon>
        <taxon>Sphingobium</taxon>
    </lineage>
</organism>
<evidence type="ECO:0000313" key="6">
    <source>
        <dbReference type="Proteomes" id="UP001597203"/>
    </source>
</evidence>
<dbReference type="Proteomes" id="UP001597203">
    <property type="component" value="Unassembled WGS sequence"/>
</dbReference>
<dbReference type="Pfam" id="PF00563">
    <property type="entry name" value="EAL"/>
    <property type="match status" value="1"/>
</dbReference>
<gene>
    <name evidence="5" type="ORF">ACFQ24_00310</name>
</gene>
<accession>A0ABW3NVX9</accession>
<dbReference type="NCBIfam" id="TIGR00254">
    <property type="entry name" value="GGDEF"/>
    <property type="match status" value="1"/>
</dbReference>
<comment type="caution">
    <text evidence="5">The sequence shown here is derived from an EMBL/GenBank/DDBJ whole genome shotgun (WGS) entry which is preliminary data.</text>
</comment>
<dbReference type="PROSITE" id="PS50887">
    <property type="entry name" value="GGDEF"/>
    <property type="match status" value="1"/>
</dbReference>
<protein>
    <submittedName>
        <fullName evidence="5">Bifunctional diguanylate cyclase/phosphodiesterase</fullName>
    </submittedName>
</protein>
<evidence type="ECO:0000259" key="2">
    <source>
        <dbReference type="PROSITE" id="PS50113"/>
    </source>
</evidence>
<feature type="domain" description="PAC" evidence="2">
    <location>
        <begin position="151"/>
        <end position="203"/>
    </location>
</feature>
<dbReference type="SMART" id="SM00086">
    <property type="entry name" value="PAC"/>
    <property type="match status" value="2"/>
</dbReference>
<dbReference type="Pfam" id="PF08447">
    <property type="entry name" value="PAS_3"/>
    <property type="match status" value="2"/>
</dbReference>
<dbReference type="InterPro" id="IPR052155">
    <property type="entry name" value="Biofilm_reg_signaling"/>
</dbReference>
<evidence type="ECO:0000313" key="5">
    <source>
        <dbReference type="EMBL" id="MFD1103358.1"/>
    </source>
</evidence>
<dbReference type="Gene3D" id="3.30.70.270">
    <property type="match status" value="1"/>
</dbReference>
<dbReference type="SUPFAM" id="SSF55073">
    <property type="entry name" value="Nucleotide cyclase"/>
    <property type="match status" value="1"/>
</dbReference>
<dbReference type="InterPro" id="IPR013655">
    <property type="entry name" value="PAS_fold_3"/>
</dbReference>
<dbReference type="Gene3D" id="3.30.450.20">
    <property type="entry name" value="PAS domain"/>
    <property type="match status" value="2"/>
</dbReference>
<dbReference type="PANTHER" id="PTHR44757:SF2">
    <property type="entry name" value="BIOFILM ARCHITECTURE MAINTENANCE PROTEIN MBAA"/>
    <property type="match status" value="1"/>
</dbReference>
<dbReference type="InterPro" id="IPR001633">
    <property type="entry name" value="EAL_dom"/>
</dbReference>
<name>A0ABW3NVX9_9SPHN</name>
<dbReference type="PROSITE" id="PS50112">
    <property type="entry name" value="PAS"/>
    <property type="match status" value="1"/>
</dbReference>
<evidence type="ECO:0000259" key="1">
    <source>
        <dbReference type="PROSITE" id="PS50112"/>
    </source>
</evidence>
<dbReference type="Gene3D" id="3.20.20.450">
    <property type="entry name" value="EAL domain"/>
    <property type="match status" value="1"/>
</dbReference>
<dbReference type="CDD" id="cd01948">
    <property type="entry name" value="EAL"/>
    <property type="match status" value="1"/>
</dbReference>
<dbReference type="RefSeq" id="WP_380908218.1">
    <property type="nucleotide sequence ID" value="NZ_JBHTLS010000005.1"/>
</dbReference>
<dbReference type="CDD" id="cd01949">
    <property type="entry name" value="GGDEF"/>
    <property type="match status" value="1"/>
</dbReference>
<dbReference type="SUPFAM" id="SSF141868">
    <property type="entry name" value="EAL domain-like"/>
    <property type="match status" value="1"/>
</dbReference>
<sequence length="762" mass="84608">MTLLTAEHRRNVLHAALVQTQDEPLLVQIRGYNERRRWFRVKLERVDEPDSSICWRGTLEHMEDCNAAGDLSKALAESREHYRWSFELSPQVPWTAGPDGSIQEVGPRWFELTGMRPDQALGTGWIGALHPDDMERTIAVWTGNLVSGAPVDIEYRVLLRDGGYRWMRARAAPRKDADGRVVRWYGTLEDVHAEKLARSALSESEERFRLAIQSARLGIWDFDCTTGVRTWSAEFRNMLGISADQPATTELALSLVHPEDRDRLKQMLDAVAQGTVPLHFEATLRIHRADNGALRWIRSTGWTTRTDGGALSRIIVTYLDVTEERNAEERIRWAATHDSMTRLPNRTLWQASLETLAAKAHKQGNRFGLLMLDVDDLKRTNDALGHDAGDALLCAFAEKLSAVAPADAVLGRLGGDEFGLIAPTIDSQAGLESLSRDLMEGCRTPVAHQGRLLEFGVSIGGAIFGDHADRADDLLKAADLALYASKRGGRARLTMFHSELRAEAQQRTSMIHMAREIVADRLVVPYYQPKVDMRTGRLLGFEALLRWRHPRLGIQLPGAIAAAFLHSELAVALTVQMLESVTADLRFWLRKGLNPGRVAINASPADFAQGDFSDRVLDHLHRMDIPAAHFEIEVTESVLLDNGGDQVARAMRHFADAGVRLALDDFGTGFASLSHLKQYPVDVIKIDRSFVQDVERDEGNAAIVDAIVKLGGSFGMEVVAEGVETRVQADHLLALGCMVAQGYYFGRPLPLEATRALIAAQE</sequence>
<proteinExistence type="predicted"/>
<feature type="domain" description="EAL" evidence="3">
    <location>
        <begin position="507"/>
        <end position="762"/>
    </location>
</feature>
<evidence type="ECO:0000259" key="4">
    <source>
        <dbReference type="PROSITE" id="PS50887"/>
    </source>
</evidence>